<dbReference type="EMBL" id="KI913964">
    <property type="protein sequence ID" value="ETW00634.1"/>
    <property type="molecule type" value="Genomic_DNA"/>
</dbReference>
<evidence type="ECO:0000256" key="8">
    <source>
        <dbReference type="ARBA" id="ARBA00023212"/>
    </source>
</evidence>
<proteinExistence type="inferred from homology"/>
<comment type="function">
    <text evidence="1">Component of the nexin-dynein regulatory complex (N-DRC), a key regulator of ciliary/flagellar motility which maintains the alignment and integrity of the distal axoneme and regulates microtubule sliding in motile axonemes.</text>
</comment>
<evidence type="ECO:0000256" key="7">
    <source>
        <dbReference type="ARBA" id="ARBA00023069"/>
    </source>
</evidence>
<sequence>MNKFTGAESARLLCVLTEAVEKLTLLSHLPYMRGGNDGEAAVAQSQSTLVDALPSRPRDGHYEQSQPPAADVLAQLFAQEEILLRATHGGKIDLMHDGGEGAMAFDEVVALTRSFCRIVRHDATAHAVLTTIDGHRESAGASRHNGSGGFASHSNQESSYPPWSHQLKHGTSGLVALSGYVTAVRDRVAGTLSTSVEQDEATRQMMGDMEIRIREAENDYKQTTIDVRNQRELRDIDVRRYALKIHGLTHELHDIEQGADQAATLIEQDAKHAEFSLLNTYEGQATQCRDEADSLNVRGTKSKEDHSVQEEGHRKRKLKAAVEVGNQIEQYDHDLTALQAQIDATRASMATEVTEVARLSAIFLRLDENYRFAAADHARWDAEDKARLAKEAAFLKLVARIQATYRGYITRKLLNARKERKKGKKKGKKGAKKSTKKRS</sequence>
<accession>A0A024U303</accession>
<evidence type="ECO:0000256" key="10">
    <source>
        <dbReference type="SAM" id="Coils"/>
    </source>
</evidence>
<evidence type="ECO:0000256" key="6">
    <source>
        <dbReference type="ARBA" id="ARBA00022846"/>
    </source>
</evidence>
<dbReference type="PANTHER" id="PTHR31598">
    <property type="entry name" value="IQ DOMAIN-CONTAINING PROTEIN D"/>
    <property type="match status" value="1"/>
</dbReference>
<dbReference type="GeneID" id="20084253"/>
<evidence type="ECO:0000256" key="2">
    <source>
        <dbReference type="ARBA" id="ARBA00004611"/>
    </source>
</evidence>
<evidence type="ECO:0000256" key="3">
    <source>
        <dbReference type="ARBA" id="ARBA00009071"/>
    </source>
</evidence>
<dbReference type="PANTHER" id="PTHR31598:SF1">
    <property type="entry name" value="DYNEIN REGULATORY COMPLEX PROTEIN 10"/>
    <property type="match status" value="1"/>
</dbReference>
<keyword evidence="6" id="KW-0282">Flagellum</keyword>
<keyword evidence="8" id="KW-0206">Cytoskeleton</keyword>
<reference evidence="12" key="1">
    <citation type="submission" date="2013-12" db="EMBL/GenBank/DDBJ databases">
        <title>The Genome Sequence of Aphanomyces invadans NJM9701.</title>
        <authorList>
            <consortium name="The Broad Institute Genomics Platform"/>
            <person name="Russ C."/>
            <person name="Tyler B."/>
            <person name="van West P."/>
            <person name="Dieguez-Uribeondo J."/>
            <person name="Young S.K."/>
            <person name="Zeng Q."/>
            <person name="Gargeya S."/>
            <person name="Fitzgerald M."/>
            <person name="Abouelleil A."/>
            <person name="Alvarado L."/>
            <person name="Chapman S.B."/>
            <person name="Gainer-Dewar J."/>
            <person name="Goldberg J."/>
            <person name="Griggs A."/>
            <person name="Gujja S."/>
            <person name="Hansen M."/>
            <person name="Howarth C."/>
            <person name="Imamovic A."/>
            <person name="Ireland A."/>
            <person name="Larimer J."/>
            <person name="McCowan C."/>
            <person name="Murphy C."/>
            <person name="Pearson M."/>
            <person name="Poon T.W."/>
            <person name="Priest M."/>
            <person name="Roberts A."/>
            <person name="Saif S."/>
            <person name="Shea T."/>
            <person name="Sykes S."/>
            <person name="Wortman J."/>
            <person name="Nusbaum C."/>
            <person name="Birren B."/>
        </authorList>
    </citation>
    <scope>NUCLEOTIDE SEQUENCE [LARGE SCALE GENOMIC DNA]</scope>
    <source>
        <strain evidence="12">NJM9701</strain>
    </source>
</reference>
<evidence type="ECO:0000256" key="1">
    <source>
        <dbReference type="ARBA" id="ARBA00003029"/>
    </source>
</evidence>
<evidence type="ECO:0000256" key="4">
    <source>
        <dbReference type="ARBA" id="ARBA00021752"/>
    </source>
</evidence>
<dbReference type="OrthoDB" id="536093at2759"/>
<feature type="compositionally biased region" description="Polar residues" evidence="11">
    <location>
        <begin position="152"/>
        <end position="161"/>
    </location>
</feature>
<keyword evidence="5" id="KW-0963">Cytoplasm</keyword>
<feature type="region of interest" description="Disordered" evidence="11">
    <location>
        <begin position="138"/>
        <end position="163"/>
    </location>
</feature>
<evidence type="ECO:0000256" key="9">
    <source>
        <dbReference type="ARBA" id="ARBA00023273"/>
    </source>
</evidence>
<dbReference type="PROSITE" id="PS50096">
    <property type="entry name" value="IQ"/>
    <property type="match status" value="1"/>
</dbReference>
<keyword evidence="7" id="KW-0969">Cilium</keyword>
<feature type="region of interest" description="Disordered" evidence="11">
    <location>
        <begin position="416"/>
        <end position="439"/>
    </location>
</feature>
<evidence type="ECO:0000256" key="11">
    <source>
        <dbReference type="SAM" id="MobiDB-lite"/>
    </source>
</evidence>
<dbReference type="InterPro" id="IPR042815">
    <property type="entry name" value="DRC10"/>
</dbReference>
<gene>
    <name evidence="12" type="ORF">H310_07203</name>
</gene>
<evidence type="ECO:0000313" key="12">
    <source>
        <dbReference type="EMBL" id="ETW00634.1"/>
    </source>
</evidence>
<keyword evidence="10" id="KW-0175">Coiled coil</keyword>
<dbReference type="AlphaFoldDB" id="A0A024U303"/>
<name>A0A024U303_9STRA</name>
<dbReference type="RefSeq" id="XP_008870769.1">
    <property type="nucleotide sequence ID" value="XM_008872547.1"/>
</dbReference>
<dbReference type="eggNOG" id="ENOG502SJQ5">
    <property type="taxonomic scope" value="Eukaryota"/>
</dbReference>
<comment type="subcellular location">
    <subcellularLocation>
        <location evidence="2">Cytoplasm</location>
        <location evidence="2">Cytoskeleton</location>
        <location evidence="2">Flagellum axoneme</location>
    </subcellularLocation>
</comment>
<feature type="coiled-coil region" evidence="10">
    <location>
        <begin position="206"/>
        <end position="233"/>
    </location>
</feature>
<protein>
    <recommendedName>
        <fullName evidence="4">Dynein regulatory complex protein 10</fullName>
    </recommendedName>
</protein>
<keyword evidence="9" id="KW-0966">Cell projection</keyword>
<organism evidence="12">
    <name type="scientific">Aphanomyces invadans</name>
    <dbReference type="NCBI Taxonomy" id="157072"/>
    <lineage>
        <taxon>Eukaryota</taxon>
        <taxon>Sar</taxon>
        <taxon>Stramenopiles</taxon>
        <taxon>Oomycota</taxon>
        <taxon>Saprolegniomycetes</taxon>
        <taxon>Saprolegniales</taxon>
        <taxon>Verrucalvaceae</taxon>
        <taxon>Aphanomyces</taxon>
    </lineage>
</organism>
<evidence type="ECO:0000256" key="5">
    <source>
        <dbReference type="ARBA" id="ARBA00022490"/>
    </source>
</evidence>
<comment type="similarity">
    <text evidence="3">Belongs to the DRC10 family.</text>
</comment>
<dbReference type="VEuPathDB" id="FungiDB:H310_07203"/>
<dbReference type="CDD" id="cd23767">
    <property type="entry name" value="IQCD"/>
    <property type="match status" value="1"/>
</dbReference>